<dbReference type="EMBL" id="CP041345">
    <property type="protein sequence ID" value="QKG80525.1"/>
    <property type="molecule type" value="Genomic_DNA"/>
</dbReference>
<feature type="domain" description="SH3b" evidence="2">
    <location>
        <begin position="45"/>
        <end position="107"/>
    </location>
</feature>
<protein>
    <submittedName>
        <fullName evidence="3">SH3 domain-containing protein</fullName>
    </submittedName>
</protein>
<gene>
    <name evidence="3" type="ORF">FHG85_09675</name>
</gene>
<feature type="transmembrane region" description="Helical" evidence="1">
    <location>
        <begin position="206"/>
        <end position="228"/>
    </location>
</feature>
<dbReference type="Proteomes" id="UP000500961">
    <property type="component" value="Chromosome"/>
</dbReference>
<proteinExistence type="predicted"/>
<organism evidence="3 4">
    <name type="scientific">Tenuifilum thalassicum</name>
    <dbReference type="NCBI Taxonomy" id="2590900"/>
    <lineage>
        <taxon>Bacteria</taxon>
        <taxon>Pseudomonadati</taxon>
        <taxon>Bacteroidota</taxon>
        <taxon>Bacteroidia</taxon>
        <taxon>Bacteroidales</taxon>
        <taxon>Tenuifilaceae</taxon>
        <taxon>Tenuifilum</taxon>
    </lineage>
</organism>
<accession>A0A7D4CS31</accession>
<sequence>MKEKLNLRLIDLGQKMRLKKYYLLIGISFLFILSSCIHPGEYRMRDRYVVTTKSLYIRSAPSTVSDVIGSLSKGDTIIAAATDKYWVMIRDGAYTGYVSTEYLKKINYPITPQYLETIEKLANWQKWYFWLVAAGLLFIWVTVDEFFINAKHKLRRKFGFNTKGIIISHVTFFVVGILSGIIYIYWKDSFIEGLSKGFESSITSDISSMSFWIQAVLILISLLIDYLGSIFISGIRFGTLLTFFDFTLGMIILIISFYFTIALSFYAIAFLIIFFTARFIHAVYQNSNKFKPNRI</sequence>
<evidence type="ECO:0000313" key="3">
    <source>
        <dbReference type="EMBL" id="QKG80525.1"/>
    </source>
</evidence>
<keyword evidence="1" id="KW-0812">Transmembrane</keyword>
<feature type="transmembrane region" description="Helical" evidence="1">
    <location>
        <begin position="240"/>
        <end position="259"/>
    </location>
</feature>
<dbReference type="SMART" id="SM00287">
    <property type="entry name" value="SH3b"/>
    <property type="match status" value="1"/>
</dbReference>
<dbReference type="Gene3D" id="2.30.30.40">
    <property type="entry name" value="SH3 Domains"/>
    <property type="match status" value="1"/>
</dbReference>
<evidence type="ECO:0000259" key="2">
    <source>
        <dbReference type="PROSITE" id="PS51781"/>
    </source>
</evidence>
<evidence type="ECO:0000256" key="1">
    <source>
        <dbReference type="SAM" id="Phobius"/>
    </source>
</evidence>
<feature type="transmembrane region" description="Helical" evidence="1">
    <location>
        <begin position="21"/>
        <end position="40"/>
    </location>
</feature>
<dbReference type="RefSeq" id="WP_173075320.1">
    <property type="nucleotide sequence ID" value="NZ_CP041345.1"/>
</dbReference>
<reference evidence="3 4" key="1">
    <citation type="submission" date="2019-07" db="EMBL/GenBank/DDBJ databases">
        <title>Thalassofilum flectens gen. nov., sp. nov., a novel moderate thermophilic anaerobe from a shallow sea hot spring in Kunashir Island (Russia), representing a new family in the order Bacteroidales, and proposal of Thalassofilacea fam. nov.</title>
        <authorList>
            <person name="Kochetkova T.V."/>
            <person name="Podosokorskaya O.A."/>
            <person name="Novikov A."/>
            <person name="Elcheninov A.G."/>
            <person name="Toshchakov S.V."/>
            <person name="Kublanov I.V."/>
        </authorList>
    </citation>
    <scope>NUCLEOTIDE SEQUENCE [LARGE SCALE GENOMIC DNA]</scope>
    <source>
        <strain evidence="3 4">38-H</strain>
    </source>
</reference>
<dbReference type="KEGG" id="ttz:FHG85_09675"/>
<keyword evidence="1" id="KW-0472">Membrane</keyword>
<name>A0A7D4CS31_9BACT</name>
<feature type="transmembrane region" description="Helical" evidence="1">
    <location>
        <begin position="164"/>
        <end position="186"/>
    </location>
</feature>
<dbReference type="Pfam" id="PF08239">
    <property type="entry name" value="SH3_3"/>
    <property type="match status" value="1"/>
</dbReference>
<keyword evidence="4" id="KW-1185">Reference proteome</keyword>
<feature type="transmembrane region" description="Helical" evidence="1">
    <location>
        <begin position="127"/>
        <end position="143"/>
    </location>
</feature>
<feature type="transmembrane region" description="Helical" evidence="1">
    <location>
        <begin position="265"/>
        <end position="284"/>
    </location>
</feature>
<evidence type="ECO:0000313" key="4">
    <source>
        <dbReference type="Proteomes" id="UP000500961"/>
    </source>
</evidence>
<dbReference type="AlphaFoldDB" id="A0A7D4CS31"/>
<dbReference type="InterPro" id="IPR003646">
    <property type="entry name" value="SH3-like_bac-type"/>
</dbReference>
<keyword evidence="1" id="KW-1133">Transmembrane helix</keyword>
<dbReference type="PROSITE" id="PS51781">
    <property type="entry name" value="SH3B"/>
    <property type="match status" value="1"/>
</dbReference>